<dbReference type="Gene3D" id="3.40.50.720">
    <property type="entry name" value="NAD(P)-binding Rossmann-like Domain"/>
    <property type="match status" value="1"/>
</dbReference>
<dbReference type="AlphaFoldDB" id="A0A166CEK7"/>
<evidence type="ECO:0000256" key="3">
    <source>
        <dbReference type="ARBA" id="ARBA00023002"/>
    </source>
</evidence>
<keyword evidence="6" id="KW-1185">Reference proteome</keyword>
<dbReference type="PROSITE" id="PS00061">
    <property type="entry name" value="ADH_SHORT"/>
    <property type="match status" value="1"/>
</dbReference>
<evidence type="ECO:0000256" key="4">
    <source>
        <dbReference type="RuleBase" id="RU000363"/>
    </source>
</evidence>
<organism evidence="5 6">
    <name type="scientific">Sistotremastrum suecicum HHB10207 ss-3</name>
    <dbReference type="NCBI Taxonomy" id="1314776"/>
    <lineage>
        <taxon>Eukaryota</taxon>
        <taxon>Fungi</taxon>
        <taxon>Dikarya</taxon>
        <taxon>Basidiomycota</taxon>
        <taxon>Agaricomycotina</taxon>
        <taxon>Agaricomycetes</taxon>
        <taxon>Sistotremastrales</taxon>
        <taxon>Sistotremastraceae</taxon>
        <taxon>Sistotremastrum</taxon>
    </lineage>
</organism>
<dbReference type="EMBL" id="KV428085">
    <property type="protein sequence ID" value="KZT37369.1"/>
    <property type="molecule type" value="Genomic_DNA"/>
</dbReference>
<dbReference type="PANTHER" id="PTHR43618">
    <property type="entry name" value="7-ALPHA-HYDROXYSTEROID DEHYDROGENASE"/>
    <property type="match status" value="1"/>
</dbReference>
<dbReference type="Pfam" id="PF00106">
    <property type="entry name" value="adh_short"/>
    <property type="match status" value="1"/>
</dbReference>
<evidence type="ECO:0000256" key="1">
    <source>
        <dbReference type="ARBA" id="ARBA00006484"/>
    </source>
</evidence>
<protein>
    <submittedName>
        <fullName evidence="5">NAD(P)-binding protein</fullName>
    </submittedName>
</protein>
<dbReference type="InterPro" id="IPR002347">
    <property type="entry name" value="SDR_fam"/>
</dbReference>
<dbReference type="SUPFAM" id="SSF51735">
    <property type="entry name" value="NAD(P)-binding Rossmann-fold domains"/>
    <property type="match status" value="1"/>
</dbReference>
<gene>
    <name evidence="5" type="ORF">SISSUDRAFT_1062919</name>
</gene>
<dbReference type="PRINTS" id="PR00080">
    <property type="entry name" value="SDRFAMILY"/>
</dbReference>
<dbReference type="GO" id="GO:0016491">
    <property type="term" value="F:oxidoreductase activity"/>
    <property type="evidence" value="ECO:0007669"/>
    <property type="project" value="UniProtKB-KW"/>
</dbReference>
<dbReference type="PANTHER" id="PTHR43618:SF18">
    <property type="entry name" value="SHORT CHAIN DEHYDROGENASE_REDUCTASE FAMILY (AFU_ORTHOLOGUE AFUA_5G12480)"/>
    <property type="match status" value="1"/>
</dbReference>
<dbReference type="PRINTS" id="PR00081">
    <property type="entry name" value="GDHRDH"/>
</dbReference>
<dbReference type="STRING" id="1314776.A0A166CEK7"/>
<evidence type="ECO:0000256" key="2">
    <source>
        <dbReference type="ARBA" id="ARBA00022857"/>
    </source>
</evidence>
<sequence length="292" mass="30856">MAALNTSPASLFNVEGLVAVVTGGGTGIGLMMTKALESNGATVYIIGRRLEVLEKAAKDHATKGKIIPIQGDVTSKEDLQRVVSTIKEKSGYINLLVNNSGIMGPDYKNIPKATAGSGKSIEELQEFLWNNGTAEQFTQVFHVNVTGLWFTTVAFLGLLDAGNKPGNALEGATSQVVTVSSIGGFRRHAPMSTAYAASKAAVTQVGKILAVMLSDYDIRTNIIAPGIFPSEMTADMNFPEELPAALVPLRRTGKPDDIAGLILYIASRASAYVSGNVYVIDGGRLGLFPSTY</sequence>
<evidence type="ECO:0000313" key="6">
    <source>
        <dbReference type="Proteomes" id="UP000076798"/>
    </source>
</evidence>
<keyword evidence="2" id="KW-0521">NADP</keyword>
<evidence type="ECO:0000313" key="5">
    <source>
        <dbReference type="EMBL" id="KZT37369.1"/>
    </source>
</evidence>
<dbReference type="FunFam" id="3.40.50.720:FF:000084">
    <property type="entry name" value="Short-chain dehydrogenase reductase"/>
    <property type="match status" value="1"/>
</dbReference>
<comment type="similarity">
    <text evidence="1 4">Belongs to the short-chain dehydrogenases/reductases (SDR) family.</text>
</comment>
<accession>A0A166CEK7</accession>
<dbReference type="Proteomes" id="UP000076798">
    <property type="component" value="Unassembled WGS sequence"/>
</dbReference>
<name>A0A166CEK7_9AGAM</name>
<dbReference type="InterPro" id="IPR052178">
    <property type="entry name" value="Sec_Metab_Biosynth_SDR"/>
</dbReference>
<keyword evidence="3" id="KW-0560">Oxidoreductase</keyword>
<proteinExistence type="inferred from homology"/>
<reference evidence="5 6" key="1">
    <citation type="journal article" date="2016" name="Mol. Biol. Evol.">
        <title>Comparative Genomics of Early-Diverging Mushroom-Forming Fungi Provides Insights into the Origins of Lignocellulose Decay Capabilities.</title>
        <authorList>
            <person name="Nagy L.G."/>
            <person name="Riley R."/>
            <person name="Tritt A."/>
            <person name="Adam C."/>
            <person name="Daum C."/>
            <person name="Floudas D."/>
            <person name="Sun H."/>
            <person name="Yadav J.S."/>
            <person name="Pangilinan J."/>
            <person name="Larsson K.H."/>
            <person name="Matsuura K."/>
            <person name="Barry K."/>
            <person name="Labutti K."/>
            <person name="Kuo R."/>
            <person name="Ohm R.A."/>
            <person name="Bhattacharya S.S."/>
            <person name="Shirouzu T."/>
            <person name="Yoshinaga Y."/>
            <person name="Martin F.M."/>
            <person name="Grigoriev I.V."/>
            <person name="Hibbett D.S."/>
        </authorList>
    </citation>
    <scope>NUCLEOTIDE SEQUENCE [LARGE SCALE GENOMIC DNA]</scope>
    <source>
        <strain evidence="5 6">HHB10207 ss-3</strain>
    </source>
</reference>
<dbReference type="InterPro" id="IPR020904">
    <property type="entry name" value="Sc_DH/Rdtase_CS"/>
</dbReference>
<dbReference type="OrthoDB" id="2962696at2759"/>
<dbReference type="InterPro" id="IPR036291">
    <property type="entry name" value="NAD(P)-bd_dom_sf"/>
</dbReference>